<gene>
    <name evidence="2" type="ORF">g.114630</name>
</gene>
<keyword evidence="1" id="KW-0732">Signal</keyword>
<feature type="chain" id="PRO_5015471580" evidence="1">
    <location>
        <begin position="23"/>
        <end position="141"/>
    </location>
</feature>
<proteinExistence type="predicted"/>
<evidence type="ECO:0000313" key="2">
    <source>
        <dbReference type="EMBL" id="MBY75884.1"/>
    </source>
</evidence>
<organism evidence="2">
    <name type="scientific">Sipha flava</name>
    <name type="common">yellow sugarcane aphid</name>
    <dbReference type="NCBI Taxonomy" id="143950"/>
    <lineage>
        <taxon>Eukaryota</taxon>
        <taxon>Metazoa</taxon>
        <taxon>Ecdysozoa</taxon>
        <taxon>Arthropoda</taxon>
        <taxon>Hexapoda</taxon>
        <taxon>Insecta</taxon>
        <taxon>Pterygota</taxon>
        <taxon>Neoptera</taxon>
        <taxon>Paraneoptera</taxon>
        <taxon>Hemiptera</taxon>
        <taxon>Sternorrhyncha</taxon>
        <taxon>Aphidomorpha</taxon>
        <taxon>Aphidoidea</taxon>
        <taxon>Aphididae</taxon>
        <taxon>Sipha</taxon>
    </lineage>
</organism>
<reference evidence="2" key="1">
    <citation type="submission" date="2018-04" db="EMBL/GenBank/DDBJ databases">
        <title>Transcriptome assembly of Sipha flava.</title>
        <authorList>
            <person name="Scully E.D."/>
            <person name="Geib S.M."/>
            <person name="Palmer N.A."/>
            <person name="Koch K."/>
            <person name="Bradshaw J."/>
            <person name="Heng-Moss T."/>
            <person name="Sarath G."/>
        </authorList>
    </citation>
    <scope>NUCLEOTIDE SEQUENCE</scope>
</reference>
<dbReference type="AlphaFoldDB" id="A0A2S2QDR1"/>
<sequence length="141" mass="15535">MAAAVAVAAVAVVAPAWKSAAAVAGCRIGRPCYGGDGNRVRPYDEKCTSSNEVTTVFTYGRTCSADRDRLFCIGRADECRYNARVGRVRVVARREDFPECNVHSELVNSYDERTMHIQRDTASGWVSSRYIMYAAWGITPT</sequence>
<feature type="signal peptide" evidence="1">
    <location>
        <begin position="1"/>
        <end position="22"/>
    </location>
</feature>
<dbReference type="EMBL" id="GGMS01006681">
    <property type="protein sequence ID" value="MBY75884.1"/>
    <property type="molecule type" value="Transcribed_RNA"/>
</dbReference>
<name>A0A2S2QDR1_9HEMI</name>
<evidence type="ECO:0000256" key="1">
    <source>
        <dbReference type="SAM" id="SignalP"/>
    </source>
</evidence>
<protein>
    <submittedName>
        <fullName evidence="2">Uncharacterized protein</fullName>
    </submittedName>
</protein>
<accession>A0A2S2QDR1</accession>